<feature type="region of interest" description="Disordered" evidence="7">
    <location>
        <begin position="519"/>
        <end position="554"/>
    </location>
</feature>
<feature type="region of interest" description="Disordered" evidence="7">
    <location>
        <begin position="2571"/>
        <end position="2629"/>
    </location>
</feature>
<dbReference type="Gene3D" id="1.10.287.1490">
    <property type="match status" value="3"/>
</dbReference>
<dbReference type="InterPro" id="IPR051952">
    <property type="entry name" value="Golgi-autophagy_related"/>
</dbReference>
<feature type="coiled-coil region" evidence="6">
    <location>
        <begin position="725"/>
        <end position="872"/>
    </location>
</feature>
<evidence type="ECO:0000256" key="7">
    <source>
        <dbReference type="SAM" id="MobiDB-lite"/>
    </source>
</evidence>
<evidence type="ECO:0000256" key="2">
    <source>
        <dbReference type="ARBA" id="ARBA00004496"/>
    </source>
</evidence>
<feature type="compositionally biased region" description="Polar residues" evidence="7">
    <location>
        <begin position="2367"/>
        <end position="2379"/>
    </location>
</feature>
<dbReference type="PROSITE" id="PS50913">
    <property type="entry name" value="GRIP"/>
    <property type="match status" value="1"/>
</dbReference>
<dbReference type="EMBL" id="JBIMZQ010000007">
    <property type="protein sequence ID" value="KAL3670257.1"/>
    <property type="molecule type" value="Genomic_DNA"/>
</dbReference>
<feature type="compositionally biased region" description="Low complexity" evidence="7">
    <location>
        <begin position="2389"/>
        <end position="2403"/>
    </location>
</feature>
<dbReference type="InterPro" id="IPR000237">
    <property type="entry name" value="GRIP_dom"/>
</dbReference>
<evidence type="ECO:0000256" key="4">
    <source>
        <dbReference type="ARBA" id="ARBA00023054"/>
    </source>
</evidence>
<feature type="region of interest" description="Disordered" evidence="7">
    <location>
        <begin position="1638"/>
        <end position="1669"/>
    </location>
</feature>
<accession>A0ABD3FV49</accession>
<protein>
    <recommendedName>
        <fullName evidence="8">GRIP domain-containing protein</fullName>
    </recommendedName>
</protein>
<evidence type="ECO:0000256" key="6">
    <source>
        <dbReference type="SAM" id="Coils"/>
    </source>
</evidence>
<feature type="coiled-coil region" evidence="6">
    <location>
        <begin position="70"/>
        <end position="257"/>
    </location>
</feature>
<keyword evidence="3" id="KW-0963">Cytoplasm</keyword>
<feature type="domain" description="GRIP" evidence="8">
    <location>
        <begin position="2496"/>
        <end position="2546"/>
    </location>
</feature>
<evidence type="ECO:0000256" key="1">
    <source>
        <dbReference type="ARBA" id="ARBA00004184"/>
    </source>
</evidence>
<feature type="coiled-coil region" evidence="6">
    <location>
        <begin position="915"/>
        <end position="1452"/>
    </location>
</feature>
<feature type="compositionally biased region" description="Polar residues" evidence="7">
    <location>
        <begin position="2585"/>
        <end position="2596"/>
    </location>
</feature>
<organism evidence="9 10">
    <name type="scientific">Phytophthora oleae</name>
    <dbReference type="NCBI Taxonomy" id="2107226"/>
    <lineage>
        <taxon>Eukaryota</taxon>
        <taxon>Sar</taxon>
        <taxon>Stramenopiles</taxon>
        <taxon>Oomycota</taxon>
        <taxon>Peronosporomycetes</taxon>
        <taxon>Peronosporales</taxon>
        <taxon>Peronosporaceae</taxon>
        <taxon>Phytophthora</taxon>
    </lineage>
</organism>
<evidence type="ECO:0000259" key="8">
    <source>
        <dbReference type="PROSITE" id="PS50913"/>
    </source>
</evidence>
<dbReference type="PANTHER" id="PTHR23157">
    <property type="entry name" value="GRIP AND COILED-COIL DOMAIN-CONTAINING PROTEIN 1"/>
    <property type="match status" value="1"/>
</dbReference>
<proteinExistence type="predicted"/>
<feature type="coiled-coil region" evidence="6">
    <location>
        <begin position="321"/>
        <end position="405"/>
    </location>
</feature>
<keyword evidence="4 6" id="KW-0175">Coiled coil</keyword>
<feature type="coiled-coil region" evidence="6">
    <location>
        <begin position="2223"/>
        <end position="2361"/>
    </location>
</feature>
<comment type="caution">
    <text evidence="9">The sequence shown here is derived from an EMBL/GenBank/DDBJ whole genome shotgun (WGS) entry which is preliminary data.</text>
</comment>
<dbReference type="GO" id="GO:0005737">
    <property type="term" value="C:cytoplasm"/>
    <property type="evidence" value="ECO:0007669"/>
    <property type="project" value="UniProtKB-SubCell"/>
</dbReference>
<feature type="coiled-coil region" evidence="6">
    <location>
        <begin position="653"/>
        <end position="701"/>
    </location>
</feature>
<evidence type="ECO:0000313" key="9">
    <source>
        <dbReference type="EMBL" id="KAL3670257.1"/>
    </source>
</evidence>
<sequence>MMSEEPEAAAAAALSEDDGQLQRLETEKRELIDNLRKAVVAGKAMKKQLDDTRAENVLKDVEKQDIVAKLQEVVTRYQSIQQQLESKEGELMLAQSKVEAFQVELQAQQETDAKAIKELTTKFSQEEARVMVFQEENNRLTSQVAAMLEDKQQQEKETQTLVQENQSLHSKVEDLVQQVAGARQHQEDTEQNYLEVASKLNQVLRENDDLKKKQGTDTSAELETQIKAIEAELAASADKWRQEQLQLKQQIETLTAVNDKSAAELADVADIREKLLVHVGIDLTFASIESLLDTKNTEIQMLTEQLAAAEAPQEQAIREAVSTAVAEAGNLQSKLEALQTKYDSLSTERTEQDKTVDEIRAELERVAEEHSASLVIIENEHRRTCEELKAETDKLTGQLDDAQTQTQQLNVDFSVVKAKIKELAASLQIGQPVLTDSEAYTGLSFRLAELEPYLKQIQSQLDGTAKPDVEHLQSEAQTLQERIHKYEEENRLLVAKLEECETALKARASEIEKLVARARTASSDTDKSGSSGERTGSVVYNGETTESNGGSPDLECELETTRAELHAVKAEMAACKAENLRMIFEVAKTADSVSKLKQDHEELLETHRKKSSEVDTVLAQFASLESANQTLKSDLKMKSEELCSHLETCTMLKEDFESVVANLNNAVVTAEKENSKIKRDLEDIKTENDVLEERISELHAVADSKTELDESQEKDREVEELRSSLVQAKVAFLEQKQQLTDLEKKLVAVSKSSGPACTVNSASLDAERREFEAALIEMIEMEKKLQVAYEAKQGLESTLQERMEAKTDLETRLSVAEDKITELEQQLEQKVALIATIEDQLRSVEEEREKLADEFAKTKSKLERSRGKLEEKAIEFETFKTTTNMLKDERSRLFNEIALLKDKIAKSEVQKAAMADSQELANEELEEQLNELADKIAEIEAEKQDLLARLDETVYRSEEDIHQLRKRLYMLEEEKSGLDDENFKLERTIEHLESKLDSLEGQKAELEAANEASSQQLSLLEEWVEKATSEIATLSAEKNSLTELQQSLEENVSALQEDKVRLEQTLDETSSKLRDELEQVTDQMESLQAQLVQSTAEKEEVSIALVELRERAEADKLTSEEVAAKLESQVAENQTLENKISVLKQMAEKALQSLQCTRDELSEAESRAAVLVEERDTVKVLLQEKQAAYDQLTTQREELQLQVEQLSNELESLQRKYGEETCVAEETIQALKNTEAKLTESLESVKRDLAEAESAVMVLVEERDAARKEISARDLKIEMMTSQQGELDLAAQKLENELNTLQSKSSADSEATKEMLRDLEESKAQAEETVRSLQGSSAQAEEFLQSIQEQLAESELRVAVLEKERDATRTSLSENMSTQETLSALQEDLQNKVDALETELKELRETSSAELTAANEAIESLKNAEAEEAETLAALRQELAEAEGCVMVLVEERDATKKTLSKRDLTLEVLSSEHGELQLKSQSATTELESLRSKSAADAQAAEEAVQGLREELNRATESLESTKKELAESKSRLAALTAEYDLVTKALSDEQNERKSLNVQNEELKTSVESLKNEAESLQERIQSLESELQELRSQHETEAQTAEETIRSLKESEWQTVETLEAIRLKLSETEARVVSAEEEREAASKALNEMESHRDAQSTEVESLQERIQSLESELQELRSQHETEAQTAEETIRSLKESEWQTVETLEAIRLKLSETEARVVSAEEEREAASKALNEMESHRDAQSTEVESLQERIQSLESELQELRSQHETEAQTAEETIRSLKESEWQTVETLEAIRLKLSETEARVVSAEEERNAFNLAVKEKDNLVFELTNEKAALVEKAKSYEDIAHELEAKLQAETTKLSDTTCHIEKLEGQVTHLEEQLHDQVEAIEANAAKEIETLKEQVVSLSESSSSALTEAAALREQKATEEERYVTDISAKDDVISTLKSKLEEVMAAYKRLKGHLHELQDRLTQQTSTNDTLKTSVEELSGQKVAVVEELEALKIKLALYREQSNAMAEELRQAGEKVAEAEAQRESQLENFKKRVLAYDDELAQMHKQHDVALHEQKETLLKASAVREEAAASKVAELEKSLAALTESIELKRLKMAEHVQHLEQKHDQAGSNHEEATQKHETERMELESQLSSANETIEKLRLASDVSVGLQKEIAQLKLQVETETEGANAARAALETYKKRAHTALKKASSENKLNLKKTSQATAKLEQELISTKSRVSALETELEDTRKRMAEVESAGDALAQSAREALESEKRSLEVTLRLEIDSLKSEVNRLEEALENDRQPLEAQIKQLSERNAALNQDIISLKEEVRSQTESMEQVVQTKEEEISDLSKQLQAALAAAASLATNEAGQRSYSPVLSPTEKERRSTVSSSRSFDSDGNNSFLRQSSIEEQSEHIAAAVADSCPIPLASKMSPVNGVDQQPRAHTEDDEVGRLKLQLNELETASHLFQKKYEDTSALLEEANQQKQRLQELSESSTQAINIEYLKNVIMKYIESQVPSEKEQLVPVISTLLSFTPQEQQKVTAAHRPNDEGAGLFGGVFSLFGGGAPAAPPPKPLAAPHNFKPSPTTAKGNTTGAALGSKDKNGVLSFGTDPSDDEEFATPLNPFAA</sequence>
<keyword evidence="10" id="KW-1185">Reference proteome</keyword>
<feature type="coiled-coil region" evidence="6">
    <location>
        <begin position="2473"/>
        <end position="2500"/>
    </location>
</feature>
<reference evidence="9 10" key="1">
    <citation type="submission" date="2024-09" db="EMBL/GenBank/DDBJ databases">
        <title>Genome sequencing and assembly of Phytophthora oleae, isolate VK10A, causative agent of rot of olive drupes.</title>
        <authorList>
            <person name="Conti Taguali S."/>
            <person name="Riolo M."/>
            <person name="La Spada F."/>
            <person name="Cacciola S.O."/>
            <person name="Dionisio G."/>
        </authorList>
    </citation>
    <scope>NUCLEOTIDE SEQUENCE [LARGE SCALE GENOMIC DNA]</scope>
    <source>
        <strain evidence="9 10">VK10A</strain>
    </source>
</reference>
<evidence type="ECO:0000256" key="3">
    <source>
        <dbReference type="ARBA" id="ARBA00022490"/>
    </source>
</evidence>
<name>A0ABD3FV49_9STRA</name>
<feature type="compositionally biased region" description="Basic and acidic residues" evidence="7">
    <location>
        <begin position="1638"/>
        <end position="1660"/>
    </location>
</feature>
<feature type="region of interest" description="Disordered" evidence="7">
    <location>
        <begin position="1"/>
        <end position="22"/>
    </location>
</feature>
<comment type="subcellular location">
    <subcellularLocation>
        <location evidence="2">Cytoplasm</location>
    </subcellularLocation>
    <subcellularLocation>
        <location evidence="1">Endomembrane system</location>
        <topology evidence="1">Peripheral membrane protein</topology>
    </subcellularLocation>
</comment>
<feature type="region of interest" description="Disordered" evidence="7">
    <location>
        <begin position="2366"/>
        <end position="2403"/>
    </location>
</feature>
<dbReference type="Pfam" id="PF01465">
    <property type="entry name" value="GRIP"/>
    <property type="match status" value="1"/>
</dbReference>
<feature type="coiled-coil region" evidence="6">
    <location>
        <begin position="558"/>
        <end position="613"/>
    </location>
</feature>
<dbReference type="SMART" id="SM00755">
    <property type="entry name" value="Grip"/>
    <property type="match status" value="1"/>
</dbReference>
<dbReference type="GO" id="GO:0012505">
    <property type="term" value="C:endomembrane system"/>
    <property type="evidence" value="ECO:0007669"/>
    <property type="project" value="UniProtKB-SubCell"/>
</dbReference>
<dbReference type="Proteomes" id="UP001632037">
    <property type="component" value="Unassembled WGS sequence"/>
</dbReference>
<feature type="compositionally biased region" description="Polar residues" evidence="7">
    <location>
        <begin position="520"/>
        <end position="534"/>
    </location>
</feature>
<feature type="region of interest" description="Disordered" evidence="7">
    <location>
        <begin position="2121"/>
        <end position="2141"/>
    </location>
</feature>
<dbReference type="PANTHER" id="PTHR23157:SF25">
    <property type="entry name" value="GRIP AND COILED-COIL DOMAIN-CONTAINING PROTEIN 1"/>
    <property type="match status" value="1"/>
</dbReference>
<feature type="coiled-coil region" evidence="6">
    <location>
        <begin position="469"/>
        <end position="503"/>
    </location>
</feature>
<gene>
    <name evidence="9" type="ORF">V7S43_004570</name>
</gene>
<keyword evidence="5" id="KW-0472">Membrane</keyword>
<evidence type="ECO:0000256" key="5">
    <source>
        <dbReference type="ARBA" id="ARBA00023136"/>
    </source>
</evidence>
<evidence type="ECO:0000313" key="10">
    <source>
        <dbReference type="Proteomes" id="UP001632037"/>
    </source>
</evidence>
<dbReference type="Gene3D" id="1.10.220.60">
    <property type="entry name" value="GRIP domain"/>
    <property type="match status" value="1"/>
</dbReference>